<proteinExistence type="predicted"/>
<feature type="region of interest" description="Disordered" evidence="1">
    <location>
        <begin position="13"/>
        <end position="139"/>
    </location>
</feature>
<comment type="caution">
    <text evidence="2">The sequence shown here is derived from an EMBL/GenBank/DDBJ whole genome shotgun (WGS) entry which is preliminary data.</text>
</comment>
<evidence type="ECO:0000313" key="2">
    <source>
        <dbReference type="EMBL" id="KAJ1188276.1"/>
    </source>
</evidence>
<reference evidence="2" key="1">
    <citation type="journal article" date="2022" name="bioRxiv">
        <title>Sequencing and chromosome-scale assembly of the giantPleurodeles waltlgenome.</title>
        <authorList>
            <person name="Brown T."/>
            <person name="Elewa A."/>
            <person name="Iarovenko S."/>
            <person name="Subramanian E."/>
            <person name="Araus A.J."/>
            <person name="Petzold A."/>
            <person name="Susuki M."/>
            <person name="Suzuki K.-i.T."/>
            <person name="Hayashi T."/>
            <person name="Toyoda A."/>
            <person name="Oliveira C."/>
            <person name="Osipova E."/>
            <person name="Leigh N.D."/>
            <person name="Simon A."/>
            <person name="Yun M.H."/>
        </authorList>
    </citation>
    <scope>NUCLEOTIDE SEQUENCE</scope>
    <source>
        <strain evidence="2">20211129_DDA</strain>
        <tissue evidence="2">Liver</tissue>
    </source>
</reference>
<dbReference type="EMBL" id="JANPWB010000005">
    <property type="protein sequence ID" value="KAJ1188276.1"/>
    <property type="molecule type" value="Genomic_DNA"/>
</dbReference>
<sequence>MGSRYEHLAALRSRMRSSEMTREVSCTAGHGESGGASSRPSLSGAAKTWTACVTPQYEPGGTPTRGVPPLPRLRSSSLRRGGSRACCPSPPTACCVRRRLPMDERRSAPESLIRPGRARKRTRRPGVTAEPRRPHGGQR</sequence>
<name>A0AAV7UIP9_PLEWA</name>
<feature type="compositionally biased region" description="Low complexity" evidence="1">
    <location>
        <begin position="72"/>
        <end position="84"/>
    </location>
</feature>
<gene>
    <name evidence="2" type="ORF">NDU88_005038</name>
</gene>
<accession>A0AAV7UIP9</accession>
<evidence type="ECO:0000313" key="3">
    <source>
        <dbReference type="Proteomes" id="UP001066276"/>
    </source>
</evidence>
<organism evidence="2 3">
    <name type="scientific">Pleurodeles waltl</name>
    <name type="common">Iberian ribbed newt</name>
    <dbReference type="NCBI Taxonomy" id="8319"/>
    <lineage>
        <taxon>Eukaryota</taxon>
        <taxon>Metazoa</taxon>
        <taxon>Chordata</taxon>
        <taxon>Craniata</taxon>
        <taxon>Vertebrata</taxon>
        <taxon>Euteleostomi</taxon>
        <taxon>Amphibia</taxon>
        <taxon>Batrachia</taxon>
        <taxon>Caudata</taxon>
        <taxon>Salamandroidea</taxon>
        <taxon>Salamandridae</taxon>
        <taxon>Pleurodelinae</taxon>
        <taxon>Pleurodeles</taxon>
    </lineage>
</organism>
<keyword evidence="3" id="KW-1185">Reference proteome</keyword>
<protein>
    <submittedName>
        <fullName evidence="2">Uncharacterized protein</fullName>
    </submittedName>
</protein>
<evidence type="ECO:0000256" key="1">
    <source>
        <dbReference type="SAM" id="MobiDB-lite"/>
    </source>
</evidence>
<dbReference type="Proteomes" id="UP001066276">
    <property type="component" value="Chromosome 3_1"/>
</dbReference>
<dbReference type="AlphaFoldDB" id="A0AAV7UIP9"/>